<dbReference type="EMBL" id="RWGY01000029">
    <property type="protein sequence ID" value="TVU17881.1"/>
    <property type="molecule type" value="Genomic_DNA"/>
</dbReference>
<feature type="non-terminal residue" evidence="12">
    <location>
        <position position="1"/>
    </location>
</feature>
<dbReference type="AlphaFoldDB" id="A0A5J9U456"/>
<dbReference type="Pfam" id="PF05116">
    <property type="entry name" value="S6PP"/>
    <property type="match status" value="2"/>
</dbReference>
<dbReference type="InterPro" id="IPR006379">
    <property type="entry name" value="HAD-SF_hydro_IIB"/>
</dbReference>
<evidence type="ECO:0000256" key="5">
    <source>
        <dbReference type="ARBA" id="ARBA00013112"/>
    </source>
</evidence>
<organism evidence="12 13">
    <name type="scientific">Eragrostis curvula</name>
    <name type="common">weeping love grass</name>
    <dbReference type="NCBI Taxonomy" id="38414"/>
    <lineage>
        <taxon>Eukaryota</taxon>
        <taxon>Viridiplantae</taxon>
        <taxon>Streptophyta</taxon>
        <taxon>Embryophyta</taxon>
        <taxon>Tracheophyta</taxon>
        <taxon>Spermatophyta</taxon>
        <taxon>Magnoliopsida</taxon>
        <taxon>Liliopsida</taxon>
        <taxon>Poales</taxon>
        <taxon>Poaceae</taxon>
        <taxon>PACMAD clade</taxon>
        <taxon>Chloridoideae</taxon>
        <taxon>Eragrostideae</taxon>
        <taxon>Eragrostidinae</taxon>
        <taxon>Eragrostis</taxon>
    </lineage>
</organism>
<dbReference type="SUPFAM" id="SSF56784">
    <property type="entry name" value="HAD-like"/>
    <property type="match status" value="1"/>
</dbReference>
<dbReference type="Gene3D" id="3.10.450.50">
    <property type="match status" value="1"/>
</dbReference>
<dbReference type="InterPro" id="IPR032710">
    <property type="entry name" value="NTF2-like_dom_sf"/>
</dbReference>
<comment type="caution">
    <text evidence="12">The sequence shown here is derived from an EMBL/GenBank/DDBJ whole genome shotgun (WGS) entry which is preliminary data.</text>
</comment>
<gene>
    <name evidence="12" type="ORF">EJB05_33941</name>
</gene>
<name>A0A5J9U456_9POAL</name>
<sequence length="514" mass="57099">MASAAATHLATCPPSLPPPASSSRSASIQDWSPAAAASRPVIQVKTAPFPSFSCTREDVSDLFLDPCKSSFFIQMDKLDGSARLMIVSDLDQTMIDHEDLENLSLLRFQALWQAEFSQDSLLIFSTGRSPVSYKALRKEKPLLTPDITIMSVGTVIAYGEEMIRDVGWEEYLNNNWDRNIVVEETAKFSQLKPQASELRAVHANCTFSWMQRERSQGPHKVSFFVDKQGAQEVMDSLPQKLEKRGLDVKIIYSSGSALDVLPQGAGKGQALSYLLNKFNSQGKPPNNTLVCGDSGNDAELFSVPSVHGVVVSNAQEELLQWYEENAKDNDKILHATESCAAGIMQAIGHFNLGPNVSARDIEFPYPKVDTIKPADVVVKFYVLYEKWRRGDVPKSSSVTQFLKSITYTNGTIIHPSGSECSLHASIDALSSCYGDKQGRKFRAWVDRLVTSPIGTNNWLVRFDNWEMEVDARYCCRTTLLLSLKPETPEGLELTHIHKTWLEGHSAGSDHKFIL</sequence>
<dbReference type="UniPathway" id="UPA00371">
    <property type="reaction ID" value="UER00546"/>
</dbReference>
<dbReference type="SFLD" id="SFLDG01140">
    <property type="entry name" value="C2.B:_Phosphomannomutase_and_P"/>
    <property type="match status" value="1"/>
</dbReference>
<dbReference type="SFLD" id="SFLDS00003">
    <property type="entry name" value="Haloacid_Dehalogenase"/>
    <property type="match status" value="1"/>
</dbReference>
<dbReference type="SFLD" id="SFLDF00043">
    <property type="entry name" value="sucrose-phosphatase"/>
    <property type="match status" value="1"/>
</dbReference>
<dbReference type="GO" id="GO:0050307">
    <property type="term" value="F:sucrose-phosphate phosphatase activity"/>
    <property type="evidence" value="ECO:0007669"/>
    <property type="project" value="UniProtKB-EC"/>
</dbReference>
<proteinExistence type="inferred from homology"/>
<dbReference type="GO" id="GO:0005986">
    <property type="term" value="P:sucrose biosynthetic process"/>
    <property type="evidence" value="ECO:0007669"/>
    <property type="project" value="UniProtKB-UniPathway"/>
</dbReference>
<comment type="cofactor">
    <cofactor evidence="1">
        <name>Mg(2+)</name>
        <dbReference type="ChEBI" id="CHEBI:18420"/>
    </cofactor>
</comment>
<dbReference type="Gene3D" id="3.40.50.1000">
    <property type="entry name" value="HAD superfamily/HAD-like"/>
    <property type="match status" value="1"/>
</dbReference>
<dbReference type="InterPro" id="IPR013679">
    <property type="entry name" value="SPP_C"/>
</dbReference>
<dbReference type="EC" id="3.1.3.24" evidence="5"/>
<evidence type="ECO:0000256" key="7">
    <source>
        <dbReference type="ARBA" id="ARBA00022842"/>
    </source>
</evidence>
<dbReference type="NCBIfam" id="TIGR01482">
    <property type="entry name" value="SPP-subfamily"/>
    <property type="match status" value="1"/>
</dbReference>
<dbReference type="SUPFAM" id="SSF54427">
    <property type="entry name" value="NTF2-like"/>
    <property type="match status" value="1"/>
</dbReference>
<evidence type="ECO:0000256" key="9">
    <source>
        <dbReference type="SAM" id="MobiDB-lite"/>
    </source>
</evidence>
<comment type="catalytic activity">
    <reaction evidence="8">
        <text>sucrose 6(F)-phosphate + H2O = sucrose + phosphate</text>
        <dbReference type="Rhea" id="RHEA:19289"/>
        <dbReference type="ChEBI" id="CHEBI:15377"/>
        <dbReference type="ChEBI" id="CHEBI:17992"/>
        <dbReference type="ChEBI" id="CHEBI:43474"/>
        <dbReference type="ChEBI" id="CHEBI:57723"/>
        <dbReference type="EC" id="3.1.3.24"/>
    </reaction>
</comment>
<dbReference type="InterPro" id="IPR023214">
    <property type="entry name" value="HAD_sf"/>
</dbReference>
<evidence type="ECO:0000256" key="4">
    <source>
        <dbReference type="ARBA" id="ARBA00011738"/>
    </source>
</evidence>
<feature type="domain" description="Sucrose phosphatase-like" evidence="10">
    <location>
        <begin position="209"/>
        <end position="351"/>
    </location>
</feature>
<keyword evidence="6" id="KW-0378">Hydrolase</keyword>
<dbReference type="InterPro" id="IPR051518">
    <property type="entry name" value="Sucrose_Phosphatase"/>
</dbReference>
<evidence type="ECO:0000313" key="13">
    <source>
        <dbReference type="Proteomes" id="UP000324897"/>
    </source>
</evidence>
<dbReference type="Proteomes" id="UP000324897">
    <property type="component" value="Chromosome 7"/>
</dbReference>
<dbReference type="SFLD" id="SFLDG01141">
    <property type="entry name" value="C2.B.1:_Sucrose_Phosphatase_Li"/>
    <property type="match status" value="1"/>
</dbReference>
<reference evidence="12 13" key="1">
    <citation type="journal article" date="2019" name="Sci. Rep.">
        <title>A high-quality genome of Eragrostis curvula grass provides insights into Poaceae evolution and supports new strategies to enhance forage quality.</title>
        <authorList>
            <person name="Carballo J."/>
            <person name="Santos B.A.C.M."/>
            <person name="Zappacosta D."/>
            <person name="Garbus I."/>
            <person name="Selva J.P."/>
            <person name="Gallo C.A."/>
            <person name="Diaz A."/>
            <person name="Albertini E."/>
            <person name="Caccamo M."/>
            <person name="Echenique V."/>
        </authorList>
    </citation>
    <scope>NUCLEOTIDE SEQUENCE [LARGE SCALE GENOMIC DNA]</scope>
    <source>
        <strain evidence="13">cv. Victoria</strain>
        <tissue evidence="12">Leaf</tissue>
    </source>
</reference>
<evidence type="ECO:0000313" key="12">
    <source>
        <dbReference type="EMBL" id="TVU17881.1"/>
    </source>
</evidence>
<dbReference type="OrthoDB" id="531008at2759"/>
<protein>
    <recommendedName>
        <fullName evidence="5">sucrose-phosphate phosphatase</fullName>
        <ecNumber evidence="5">3.1.3.24</ecNumber>
    </recommendedName>
</protein>
<comment type="pathway">
    <text evidence="2">Glycan biosynthesis; sucrose biosynthesis; sucrose from D-fructose 6-phosphate and UDP-alpha-D-glucose: step 2/2.</text>
</comment>
<dbReference type="PANTHER" id="PTHR46521:SF2">
    <property type="entry name" value="SUCROSE-PHOSPHATASE 3-RELATED"/>
    <property type="match status" value="1"/>
</dbReference>
<evidence type="ECO:0000259" key="11">
    <source>
        <dbReference type="Pfam" id="PF08472"/>
    </source>
</evidence>
<dbReference type="CDD" id="cd02605">
    <property type="entry name" value="HAD_SPP"/>
    <property type="match status" value="1"/>
</dbReference>
<dbReference type="Gene3D" id="3.90.1070.10">
    <property type="match status" value="1"/>
</dbReference>
<dbReference type="GO" id="GO:0000287">
    <property type="term" value="F:magnesium ion binding"/>
    <property type="evidence" value="ECO:0007669"/>
    <property type="project" value="InterPro"/>
</dbReference>
<keyword evidence="13" id="KW-1185">Reference proteome</keyword>
<comment type="similarity">
    <text evidence="3">Belongs to the sucrose phosphatase family.</text>
</comment>
<keyword evidence="7" id="KW-0460">Magnesium</keyword>
<evidence type="ECO:0000256" key="8">
    <source>
        <dbReference type="ARBA" id="ARBA00048036"/>
    </source>
</evidence>
<comment type="subunit">
    <text evidence="4">Homodimer.</text>
</comment>
<dbReference type="InterPro" id="IPR036412">
    <property type="entry name" value="HAD-like_sf"/>
</dbReference>
<dbReference type="NCBIfam" id="TIGR01485">
    <property type="entry name" value="SPP_plant-cyano"/>
    <property type="match status" value="1"/>
</dbReference>
<evidence type="ECO:0000256" key="6">
    <source>
        <dbReference type="ARBA" id="ARBA00022801"/>
    </source>
</evidence>
<accession>A0A5J9U456</accession>
<dbReference type="NCBIfam" id="TIGR01484">
    <property type="entry name" value="HAD-SF-IIB"/>
    <property type="match status" value="1"/>
</dbReference>
<dbReference type="PANTHER" id="PTHR46521">
    <property type="entry name" value="SUCROSE-PHOSPHATASE 2-RELATED"/>
    <property type="match status" value="1"/>
</dbReference>
<feature type="domain" description="Sucrose-phosphatase C-terminal" evidence="11">
    <location>
        <begin position="373"/>
        <end position="502"/>
    </location>
</feature>
<feature type="region of interest" description="Disordered" evidence="9">
    <location>
        <begin position="1"/>
        <end position="29"/>
    </location>
</feature>
<evidence type="ECO:0000256" key="2">
    <source>
        <dbReference type="ARBA" id="ARBA00005070"/>
    </source>
</evidence>
<dbReference type="InterPro" id="IPR012847">
    <property type="entry name" value="Sucrose_phosphatase_pln/cyn"/>
</dbReference>
<feature type="domain" description="Sucrose phosphatase-like" evidence="10">
    <location>
        <begin position="83"/>
        <end position="199"/>
    </location>
</feature>
<dbReference type="Gramene" id="TVU17881">
    <property type="protein sequence ID" value="TVU17881"/>
    <property type="gene ID" value="EJB05_33941"/>
</dbReference>
<dbReference type="Pfam" id="PF08472">
    <property type="entry name" value="S6PP_C"/>
    <property type="match status" value="1"/>
</dbReference>
<dbReference type="InterPro" id="IPR006380">
    <property type="entry name" value="SPP-like_dom"/>
</dbReference>
<evidence type="ECO:0000259" key="10">
    <source>
        <dbReference type="Pfam" id="PF05116"/>
    </source>
</evidence>
<evidence type="ECO:0000256" key="1">
    <source>
        <dbReference type="ARBA" id="ARBA00001946"/>
    </source>
</evidence>
<evidence type="ECO:0000256" key="3">
    <source>
        <dbReference type="ARBA" id="ARBA00007211"/>
    </source>
</evidence>